<evidence type="ECO:0000259" key="5">
    <source>
        <dbReference type="PROSITE" id="PS50887"/>
    </source>
</evidence>
<feature type="domain" description="GGDEF" evidence="5">
    <location>
        <begin position="284"/>
        <end position="419"/>
    </location>
</feature>
<organism evidence="6 7">
    <name type="scientific">Candidatus Polarisedimenticola svalbardensis</name>
    <dbReference type="NCBI Taxonomy" id="2886004"/>
    <lineage>
        <taxon>Bacteria</taxon>
        <taxon>Pseudomonadati</taxon>
        <taxon>Acidobacteriota</taxon>
        <taxon>Candidatus Polarisedimenticolia</taxon>
        <taxon>Candidatus Polarisedimenticolales</taxon>
        <taxon>Candidatus Polarisedimenticolaceae</taxon>
        <taxon>Candidatus Polarisedimenticola</taxon>
    </lineage>
</organism>
<dbReference type="NCBIfam" id="TIGR00254">
    <property type="entry name" value="GGDEF"/>
    <property type="match status" value="1"/>
</dbReference>
<dbReference type="GO" id="GO:0052621">
    <property type="term" value="F:diguanylate cyclase activity"/>
    <property type="evidence" value="ECO:0007669"/>
    <property type="project" value="UniProtKB-EC"/>
</dbReference>
<name>A0A8J6Y450_9BACT</name>
<dbReference type="FunFam" id="3.30.70.270:FF:000001">
    <property type="entry name" value="Diguanylate cyclase domain protein"/>
    <property type="match status" value="1"/>
</dbReference>
<keyword evidence="4" id="KW-0812">Transmembrane</keyword>
<evidence type="ECO:0000256" key="3">
    <source>
        <dbReference type="SAM" id="MobiDB-lite"/>
    </source>
</evidence>
<dbReference type="AlphaFoldDB" id="A0A8J6Y450"/>
<proteinExistence type="predicted"/>
<dbReference type="SMART" id="SM00267">
    <property type="entry name" value="GGDEF"/>
    <property type="match status" value="1"/>
</dbReference>
<evidence type="ECO:0000256" key="1">
    <source>
        <dbReference type="ARBA" id="ARBA00012528"/>
    </source>
</evidence>
<dbReference type="EMBL" id="JACXWD010000003">
    <property type="protein sequence ID" value="MBD3866815.1"/>
    <property type="molecule type" value="Genomic_DNA"/>
</dbReference>
<dbReference type="InterPro" id="IPR000160">
    <property type="entry name" value="GGDEF_dom"/>
</dbReference>
<accession>A0A8J6Y450</accession>
<dbReference type="CDD" id="cd01949">
    <property type="entry name" value="GGDEF"/>
    <property type="match status" value="1"/>
</dbReference>
<keyword evidence="4" id="KW-0472">Membrane</keyword>
<dbReference type="Proteomes" id="UP000648239">
    <property type="component" value="Unassembled WGS sequence"/>
</dbReference>
<gene>
    <name evidence="6" type="ORF">IFK94_01715</name>
</gene>
<keyword evidence="4" id="KW-1133">Transmembrane helix</keyword>
<sequence length="452" mass="49543">MIDFGSGQLLPGYALGAILFLLGLLLGRVGIKRLRAEVVRMRNAGVEADLLRKQLTKQYAGIQASSKTLSVFVGKLTEGVDRLNRASLDERDVNLMIADLARAVFDPDQFLLYRTGVDLRQDPQTDNSDTQTLTLVEHEGLGVIPPEVASIPMGEGKIGWVAAHRVEMTHKDWLDPTRTEGVRPLANHTSLRLDLISPIIHHAGDKTRALGVLCIGRPKAEQDRNAKLMLQTISNLGSIAYSHAVSLSEMQARANFDGLTGLMIKSYFRKELGEQILEKENVVGNLGIFIFDIDHFKNYNDTHGHPEGDNLLREFAKVVRSNLRPGDLACRYGGEEFVIAMPGADAAASLRAAERIRAAIEAHPFPHQESQPSGSLTISGGVSAYPMDGNDGDELIRHADEALYEAKRTGRNKVNCYKAVEIGDAAMDPADDFGQPFTEHDLDSLWGGDEKS</sequence>
<dbReference type="Gene3D" id="3.30.70.270">
    <property type="match status" value="1"/>
</dbReference>
<comment type="caution">
    <text evidence="6">The sequence shown here is derived from an EMBL/GenBank/DDBJ whole genome shotgun (WGS) entry which is preliminary data.</text>
</comment>
<dbReference type="PANTHER" id="PTHR45138:SF9">
    <property type="entry name" value="DIGUANYLATE CYCLASE DGCM-RELATED"/>
    <property type="match status" value="1"/>
</dbReference>
<protein>
    <recommendedName>
        <fullName evidence="1">diguanylate cyclase</fullName>
        <ecNumber evidence="1">2.7.7.65</ecNumber>
    </recommendedName>
</protein>
<feature type="region of interest" description="Disordered" evidence="3">
    <location>
        <begin position="431"/>
        <end position="452"/>
    </location>
</feature>
<evidence type="ECO:0000313" key="7">
    <source>
        <dbReference type="Proteomes" id="UP000648239"/>
    </source>
</evidence>
<dbReference type="SUPFAM" id="SSF55781">
    <property type="entry name" value="GAF domain-like"/>
    <property type="match status" value="1"/>
</dbReference>
<dbReference type="InterPro" id="IPR029787">
    <property type="entry name" value="Nucleotide_cyclase"/>
</dbReference>
<dbReference type="SUPFAM" id="SSF55073">
    <property type="entry name" value="Nucleotide cyclase"/>
    <property type="match status" value="1"/>
</dbReference>
<dbReference type="Gene3D" id="3.30.450.40">
    <property type="match status" value="1"/>
</dbReference>
<dbReference type="InterPro" id="IPR043128">
    <property type="entry name" value="Rev_trsase/Diguanyl_cyclase"/>
</dbReference>
<dbReference type="EC" id="2.7.7.65" evidence="1"/>
<feature type="transmembrane region" description="Helical" evidence="4">
    <location>
        <begin position="12"/>
        <end position="31"/>
    </location>
</feature>
<dbReference type="InterPro" id="IPR050469">
    <property type="entry name" value="Diguanylate_Cyclase"/>
</dbReference>
<evidence type="ECO:0000256" key="2">
    <source>
        <dbReference type="ARBA" id="ARBA00034247"/>
    </source>
</evidence>
<dbReference type="PANTHER" id="PTHR45138">
    <property type="entry name" value="REGULATORY COMPONENTS OF SENSORY TRANSDUCTION SYSTEM"/>
    <property type="match status" value="1"/>
</dbReference>
<evidence type="ECO:0000256" key="4">
    <source>
        <dbReference type="SAM" id="Phobius"/>
    </source>
</evidence>
<dbReference type="InterPro" id="IPR029016">
    <property type="entry name" value="GAF-like_dom_sf"/>
</dbReference>
<feature type="compositionally biased region" description="Basic and acidic residues" evidence="3">
    <location>
        <begin position="438"/>
        <end position="452"/>
    </location>
</feature>
<reference evidence="6 7" key="1">
    <citation type="submission" date="2020-08" db="EMBL/GenBank/DDBJ databases">
        <title>Acidobacteriota in marine sediments use diverse sulfur dissimilation pathways.</title>
        <authorList>
            <person name="Wasmund K."/>
        </authorList>
    </citation>
    <scope>NUCLEOTIDE SEQUENCE [LARGE SCALE GENOMIC DNA]</scope>
    <source>
        <strain evidence="6">MAG AM4</strain>
    </source>
</reference>
<evidence type="ECO:0000313" key="6">
    <source>
        <dbReference type="EMBL" id="MBD3866815.1"/>
    </source>
</evidence>
<comment type="catalytic activity">
    <reaction evidence="2">
        <text>2 GTP = 3',3'-c-di-GMP + 2 diphosphate</text>
        <dbReference type="Rhea" id="RHEA:24898"/>
        <dbReference type="ChEBI" id="CHEBI:33019"/>
        <dbReference type="ChEBI" id="CHEBI:37565"/>
        <dbReference type="ChEBI" id="CHEBI:58805"/>
        <dbReference type="EC" id="2.7.7.65"/>
    </reaction>
</comment>
<dbReference type="Pfam" id="PF00990">
    <property type="entry name" value="GGDEF"/>
    <property type="match status" value="1"/>
</dbReference>
<dbReference type="PROSITE" id="PS50887">
    <property type="entry name" value="GGDEF"/>
    <property type="match status" value="1"/>
</dbReference>